<protein>
    <submittedName>
        <fullName evidence="1">Uncharacterized protein</fullName>
    </submittedName>
</protein>
<proteinExistence type="predicted"/>
<gene>
    <name evidence="1" type="ORF">BED41_08675</name>
</gene>
<keyword evidence="2" id="KW-1185">Reference proteome</keyword>
<dbReference type="KEGG" id="cpor:BED41_08675"/>
<dbReference type="Proteomes" id="UP000093044">
    <property type="component" value="Chromosome"/>
</dbReference>
<dbReference type="EMBL" id="CP016757">
    <property type="protein sequence ID" value="ANZ45137.1"/>
    <property type="molecule type" value="Genomic_DNA"/>
</dbReference>
<accession>A0A1B2I5B3</accession>
<dbReference type="AlphaFoldDB" id="A0A1B2I5B3"/>
<name>A0A1B2I5B3_9BACT</name>
<evidence type="ECO:0000313" key="1">
    <source>
        <dbReference type="EMBL" id="ANZ45137.1"/>
    </source>
</evidence>
<reference evidence="1" key="1">
    <citation type="submission" date="2016-08" db="EMBL/GenBank/DDBJ databases">
        <title>Complete genome of Cloacibacillus porcorum.</title>
        <authorList>
            <person name="Looft T."/>
            <person name="Bayles D.O."/>
            <person name="Alt D.P."/>
        </authorList>
    </citation>
    <scope>NUCLEOTIDE SEQUENCE [LARGE SCALE GENOMIC DNA]</scope>
    <source>
        <strain evidence="1">CL-84</strain>
    </source>
</reference>
<organism evidence="1 2">
    <name type="scientific">Cloacibacillus porcorum</name>
    <dbReference type="NCBI Taxonomy" id="1197717"/>
    <lineage>
        <taxon>Bacteria</taxon>
        <taxon>Thermotogati</taxon>
        <taxon>Synergistota</taxon>
        <taxon>Synergistia</taxon>
        <taxon>Synergistales</taxon>
        <taxon>Synergistaceae</taxon>
        <taxon>Cloacibacillus</taxon>
    </lineage>
</organism>
<sequence>MRDIGLRSLLPLCSLKSKRFAEKCFDTVCRDRSPFDVEEGEVQNMEDRTQRRVLARAGIRDKADDL</sequence>
<evidence type="ECO:0000313" key="2">
    <source>
        <dbReference type="Proteomes" id="UP000093044"/>
    </source>
</evidence>